<sequence length="422" mass="48224">MDRRDEISAHIGESLQDCLIYLGTSNFEKGKFCNATWDGLLCWPPTRAGLTIRQSCPFSTSLNAYAYKVCNKDGTWAVIGDPETHPGGHSPAGYTDYSQCFQPTPIDSSTLPEQAVFSDYNKTMKLGEIIQLGLSSVSIVSCLIAILFYFIITRKGVRCKIVIPLFLSIMTYHLMSLVAMTLRHVDKSEDAVHMRDYFCRLETVICKFCELATYSWLMILMIYYHLIAMCYKLTTKKILVLYVIGSGIPIITTMTWYLSVVFLIRIETSCFVDYFTHPTIWLPITVKFLCIFIILCLLVVCCCAFCCLHDDDLDFSDDFVVARQGILRVFIVTMVMVAMEIYLLVSDFSKGISVINLYIIHYFIWIICTTTKGLIFAFFLCFIDKKIWSCQTTPSERYNKVESRDKKMTPITNLEDIFGDSD</sequence>
<protein>
    <recommendedName>
        <fullName evidence="16">G-protein coupled receptors family 2 profile 2 domain-containing protein</fullName>
    </recommendedName>
</protein>
<feature type="transmembrane region" description="Helical" evidence="11">
    <location>
        <begin position="326"/>
        <end position="345"/>
    </location>
</feature>
<dbReference type="Pfam" id="PF02793">
    <property type="entry name" value="HRM"/>
    <property type="match status" value="1"/>
</dbReference>
<evidence type="ECO:0000256" key="7">
    <source>
        <dbReference type="ARBA" id="ARBA00023136"/>
    </source>
</evidence>
<feature type="domain" description="G-protein coupled receptors family 2 profile 2" evidence="13">
    <location>
        <begin position="124"/>
        <end position="384"/>
    </location>
</feature>
<dbReference type="AlphaFoldDB" id="V4CE38"/>
<dbReference type="InterPro" id="IPR000832">
    <property type="entry name" value="GPCR_2_secretin-like"/>
</dbReference>
<evidence type="ECO:0000259" key="13">
    <source>
        <dbReference type="PROSITE" id="PS50261"/>
    </source>
</evidence>
<keyword evidence="8" id="KW-0675">Receptor</keyword>
<evidence type="ECO:0000256" key="6">
    <source>
        <dbReference type="ARBA" id="ARBA00023040"/>
    </source>
</evidence>
<dbReference type="PROSITE" id="PS50261">
    <property type="entry name" value="G_PROTEIN_RECEP_F2_4"/>
    <property type="match status" value="1"/>
</dbReference>
<keyword evidence="10" id="KW-0807">Transducer</keyword>
<feature type="transmembrane region" description="Helical" evidence="11">
    <location>
        <begin position="129"/>
        <end position="152"/>
    </location>
</feature>
<keyword evidence="9" id="KW-0325">Glycoprotein</keyword>
<dbReference type="GO" id="GO:0008528">
    <property type="term" value="F:G protein-coupled peptide receptor activity"/>
    <property type="evidence" value="ECO:0007669"/>
    <property type="project" value="TreeGrafter"/>
</dbReference>
<dbReference type="InterPro" id="IPR001879">
    <property type="entry name" value="GPCR_2_extracellular_dom"/>
</dbReference>
<keyword evidence="4 11" id="KW-0812">Transmembrane</keyword>
<dbReference type="PROSITE" id="PS00649">
    <property type="entry name" value="G_PROTEIN_RECEP_F2_1"/>
    <property type="match status" value="1"/>
</dbReference>
<dbReference type="PANTHER" id="PTHR45620:SF17">
    <property type="entry name" value="PDF RECEPTOR"/>
    <property type="match status" value="1"/>
</dbReference>
<dbReference type="Proteomes" id="UP000030746">
    <property type="component" value="Unassembled WGS sequence"/>
</dbReference>
<evidence type="ECO:0000256" key="2">
    <source>
        <dbReference type="ARBA" id="ARBA00005314"/>
    </source>
</evidence>
<organism evidence="14 15">
    <name type="scientific">Lottia gigantea</name>
    <name type="common">Giant owl limpet</name>
    <dbReference type="NCBI Taxonomy" id="225164"/>
    <lineage>
        <taxon>Eukaryota</taxon>
        <taxon>Metazoa</taxon>
        <taxon>Spiralia</taxon>
        <taxon>Lophotrochozoa</taxon>
        <taxon>Mollusca</taxon>
        <taxon>Gastropoda</taxon>
        <taxon>Patellogastropoda</taxon>
        <taxon>Lottioidea</taxon>
        <taxon>Lottiidae</taxon>
        <taxon>Lottia</taxon>
    </lineage>
</organism>
<evidence type="ECO:0000256" key="9">
    <source>
        <dbReference type="ARBA" id="ARBA00023180"/>
    </source>
</evidence>
<dbReference type="OMA" id="WIDHTSH"/>
<evidence type="ECO:0000256" key="5">
    <source>
        <dbReference type="ARBA" id="ARBA00022989"/>
    </source>
</evidence>
<dbReference type="PANTHER" id="PTHR45620">
    <property type="entry name" value="PDF RECEPTOR-LIKE PROTEIN-RELATED"/>
    <property type="match status" value="1"/>
</dbReference>
<feature type="transmembrane region" description="Helical" evidence="11">
    <location>
        <begin position="284"/>
        <end position="306"/>
    </location>
</feature>
<dbReference type="Gene3D" id="1.20.1070.10">
    <property type="entry name" value="Rhodopsin 7-helix transmembrane proteins"/>
    <property type="match status" value="1"/>
</dbReference>
<keyword evidence="6" id="KW-0297">G-protein coupled receptor</keyword>
<evidence type="ECO:0000256" key="4">
    <source>
        <dbReference type="ARBA" id="ARBA00022692"/>
    </source>
</evidence>
<dbReference type="SMART" id="SM00008">
    <property type="entry name" value="HormR"/>
    <property type="match status" value="1"/>
</dbReference>
<dbReference type="InterPro" id="IPR017983">
    <property type="entry name" value="GPCR_2_secretin-like_CS"/>
</dbReference>
<dbReference type="InterPro" id="IPR050332">
    <property type="entry name" value="GPCR_2"/>
</dbReference>
<dbReference type="Gene3D" id="4.10.1240.10">
    <property type="entry name" value="GPCR, family 2, extracellular hormone receptor domain"/>
    <property type="match status" value="1"/>
</dbReference>
<name>V4CE38_LOTGI</name>
<evidence type="ECO:0000313" key="15">
    <source>
        <dbReference type="Proteomes" id="UP000030746"/>
    </source>
</evidence>
<keyword evidence="15" id="KW-1185">Reference proteome</keyword>
<evidence type="ECO:0000256" key="10">
    <source>
        <dbReference type="ARBA" id="ARBA00023224"/>
    </source>
</evidence>
<keyword evidence="5 11" id="KW-1133">Transmembrane helix</keyword>
<dbReference type="PROSITE" id="PS50227">
    <property type="entry name" value="G_PROTEIN_RECEP_F2_3"/>
    <property type="match status" value="1"/>
</dbReference>
<gene>
    <name evidence="14" type="ORF">LOTGIDRAFT_173381</name>
</gene>
<evidence type="ECO:0000256" key="8">
    <source>
        <dbReference type="ARBA" id="ARBA00023170"/>
    </source>
</evidence>
<dbReference type="InterPro" id="IPR036445">
    <property type="entry name" value="GPCR_2_extracell_dom_sf"/>
</dbReference>
<reference evidence="14 15" key="1">
    <citation type="journal article" date="2013" name="Nature">
        <title>Insights into bilaterian evolution from three spiralian genomes.</title>
        <authorList>
            <person name="Simakov O."/>
            <person name="Marletaz F."/>
            <person name="Cho S.J."/>
            <person name="Edsinger-Gonzales E."/>
            <person name="Havlak P."/>
            <person name="Hellsten U."/>
            <person name="Kuo D.H."/>
            <person name="Larsson T."/>
            <person name="Lv J."/>
            <person name="Arendt D."/>
            <person name="Savage R."/>
            <person name="Osoegawa K."/>
            <person name="de Jong P."/>
            <person name="Grimwood J."/>
            <person name="Chapman J.A."/>
            <person name="Shapiro H."/>
            <person name="Aerts A."/>
            <person name="Otillar R.P."/>
            <person name="Terry A.Y."/>
            <person name="Boore J.L."/>
            <person name="Grigoriev I.V."/>
            <person name="Lindberg D.R."/>
            <person name="Seaver E.C."/>
            <person name="Weisblat D.A."/>
            <person name="Putnam N.H."/>
            <person name="Rokhsar D.S."/>
        </authorList>
    </citation>
    <scope>NUCLEOTIDE SEQUENCE [LARGE SCALE GENOMIC DNA]</scope>
</reference>
<dbReference type="CTD" id="20242356"/>
<dbReference type="EMBL" id="KB200814">
    <property type="protein sequence ID" value="ESP00220.1"/>
    <property type="molecule type" value="Genomic_DNA"/>
</dbReference>
<dbReference type="RefSeq" id="XP_009049105.1">
    <property type="nucleotide sequence ID" value="XM_009050857.1"/>
</dbReference>
<dbReference type="GO" id="GO:0005886">
    <property type="term" value="C:plasma membrane"/>
    <property type="evidence" value="ECO:0007669"/>
    <property type="project" value="UniProtKB-SubCell"/>
</dbReference>
<dbReference type="STRING" id="225164.V4CE38"/>
<evidence type="ECO:0000256" key="11">
    <source>
        <dbReference type="SAM" id="Phobius"/>
    </source>
</evidence>
<accession>V4CE38</accession>
<dbReference type="GO" id="GO:0007188">
    <property type="term" value="P:adenylate cyclase-modulating G protein-coupled receptor signaling pathway"/>
    <property type="evidence" value="ECO:0007669"/>
    <property type="project" value="TreeGrafter"/>
</dbReference>
<evidence type="ECO:0000256" key="1">
    <source>
        <dbReference type="ARBA" id="ARBA00004651"/>
    </source>
</evidence>
<evidence type="ECO:0000256" key="3">
    <source>
        <dbReference type="ARBA" id="ARBA00022475"/>
    </source>
</evidence>
<dbReference type="KEGG" id="lgi:LOTGIDRAFT_173381"/>
<evidence type="ECO:0000313" key="14">
    <source>
        <dbReference type="EMBL" id="ESP00220.1"/>
    </source>
</evidence>
<dbReference type="SUPFAM" id="SSF111418">
    <property type="entry name" value="Hormone receptor domain"/>
    <property type="match status" value="1"/>
</dbReference>
<feature type="transmembrane region" description="Helical" evidence="11">
    <location>
        <begin position="357"/>
        <end position="383"/>
    </location>
</feature>
<dbReference type="Pfam" id="PF00002">
    <property type="entry name" value="7tm_2"/>
    <property type="match status" value="1"/>
</dbReference>
<comment type="similarity">
    <text evidence="2">Belongs to the G-protein coupled receptor 2 family.</text>
</comment>
<feature type="transmembrane region" description="Helical" evidence="11">
    <location>
        <begin position="238"/>
        <end position="264"/>
    </location>
</feature>
<keyword evidence="3" id="KW-1003">Cell membrane</keyword>
<feature type="transmembrane region" description="Helical" evidence="11">
    <location>
        <begin position="161"/>
        <end position="182"/>
    </location>
</feature>
<dbReference type="GeneID" id="20242356"/>
<evidence type="ECO:0008006" key="16">
    <source>
        <dbReference type="Google" id="ProtNLM"/>
    </source>
</evidence>
<dbReference type="HOGENOM" id="CLU_650979_0_0_1"/>
<keyword evidence="7 11" id="KW-0472">Membrane</keyword>
<comment type="subcellular location">
    <subcellularLocation>
        <location evidence="1">Cell membrane</location>
        <topology evidence="1">Multi-pass membrane protein</topology>
    </subcellularLocation>
</comment>
<evidence type="ECO:0000259" key="12">
    <source>
        <dbReference type="PROSITE" id="PS50227"/>
    </source>
</evidence>
<dbReference type="GO" id="GO:0007166">
    <property type="term" value="P:cell surface receptor signaling pathway"/>
    <property type="evidence" value="ECO:0007669"/>
    <property type="project" value="InterPro"/>
</dbReference>
<feature type="transmembrane region" description="Helical" evidence="11">
    <location>
        <begin position="211"/>
        <end position="231"/>
    </location>
</feature>
<proteinExistence type="inferred from homology"/>
<dbReference type="OrthoDB" id="5967113at2759"/>
<feature type="domain" description="G-protein coupled receptors family 2 profile 1" evidence="12">
    <location>
        <begin position="17"/>
        <end position="104"/>
    </location>
</feature>
<dbReference type="InterPro" id="IPR017981">
    <property type="entry name" value="GPCR_2-like_7TM"/>
</dbReference>